<dbReference type="GO" id="GO:0019784">
    <property type="term" value="F:deNEDDylase activity"/>
    <property type="evidence" value="ECO:0007669"/>
    <property type="project" value="InterPro"/>
</dbReference>
<dbReference type="Pfam" id="PF02902">
    <property type="entry name" value="Peptidase_C48"/>
    <property type="match status" value="1"/>
</dbReference>
<dbReference type="Gene3D" id="3.40.395.10">
    <property type="entry name" value="Adenoviral Proteinase, Chain A"/>
    <property type="match status" value="1"/>
</dbReference>
<evidence type="ECO:0000256" key="3">
    <source>
        <dbReference type="ARBA" id="ARBA00022801"/>
    </source>
</evidence>
<proteinExistence type="inferred from homology"/>
<dbReference type="GO" id="GO:0000338">
    <property type="term" value="P:protein deneddylation"/>
    <property type="evidence" value="ECO:0007669"/>
    <property type="project" value="TreeGrafter"/>
</dbReference>
<dbReference type="AlphaFoldDB" id="A0AAV2NXS0"/>
<feature type="domain" description="Ubiquitin-like protease family profile" evidence="5">
    <location>
        <begin position="32"/>
        <end position="194"/>
    </location>
</feature>
<comment type="similarity">
    <text evidence="1">Belongs to the peptidase C48 family.</text>
</comment>
<evidence type="ECO:0000256" key="2">
    <source>
        <dbReference type="ARBA" id="ARBA00022670"/>
    </source>
</evidence>
<evidence type="ECO:0000256" key="1">
    <source>
        <dbReference type="ARBA" id="ARBA00005234"/>
    </source>
</evidence>
<keyword evidence="3" id="KW-0378">Hydrolase</keyword>
<gene>
    <name evidence="6" type="ORF">LPLAT_LOCUS10021</name>
</gene>
<dbReference type="GO" id="GO:0008234">
    <property type="term" value="F:cysteine-type peptidase activity"/>
    <property type="evidence" value="ECO:0007669"/>
    <property type="project" value="UniProtKB-KW"/>
</dbReference>
<dbReference type="GO" id="GO:0006508">
    <property type="term" value="P:proteolysis"/>
    <property type="evidence" value="ECO:0007669"/>
    <property type="project" value="UniProtKB-KW"/>
</dbReference>
<reference evidence="6" key="1">
    <citation type="submission" date="2024-04" db="EMBL/GenBank/DDBJ databases">
        <authorList>
            <consortium name="Molecular Ecology Group"/>
        </authorList>
    </citation>
    <scope>NUCLEOTIDE SEQUENCE</scope>
</reference>
<accession>A0AAV2NXS0</accession>
<keyword evidence="2" id="KW-0645">Protease</keyword>
<dbReference type="SUPFAM" id="SSF54001">
    <property type="entry name" value="Cysteine proteinases"/>
    <property type="match status" value="1"/>
</dbReference>
<dbReference type="PANTHER" id="PTHR46468">
    <property type="entry name" value="SENTRIN-SPECIFIC PROTEASE 8"/>
    <property type="match status" value="1"/>
</dbReference>
<protein>
    <recommendedName>
        <fullName evidence="5">Ubiquitin-like protease family profile domain-containing protein</fullName>
    </recommendedName>
</protein>
<dbReference type="PANTHER" id="PTHR46468:SF1">
    <property type="entry name" value="SENTRIN-SPECIFIC PROTEASE 8"/>
    <property type="match status" value="1"/>
</dbReference>
<sequence length="237" mass="27710">MPILPEFSKHLSADFMVNLEEDNDIVLSYHNYLVRSSDAALLEKNDTWLNDIVIGFYFEYLDQQYKKDNKRQLLFIDPGVTQLLKMQAPSQYNIFLDPIEATSYDFIFFPLNDCDGNEPGGSHWSLLIFSRIDEMCYHYDSSNSINRSTAEKFARDIIKYFLDKQERRYVEMDCPQQNNGYDCGLFVLCLADLISRYILKGLKISDCDCSVITEMVSKKRMELLGLIQDLRNIYDNE</sequence>
<dbReference type="InterPro" id="IPR003653">
    <property type="entry name" value="Peptidase_C48_C"/>
</dbReference>
<evidence type="ECO:0000313" key="7">
    <source>
        <dbReference type="Proteomes" id="UP001497644"/>
    </source>
</evidence>
<keyword evidence="4" id="KW-0788">Thiol protease</keyword>
<organism evidence="6 7">
    <name type="scientific">Lasius platythorax</name>
    <dbReference type="NCBI Taxonomy" id="488582"/>
    <lineage>
        <taxon>Eukaryota</taxon>
        <taxon>Metazoa</taxon>
        <taxon>Ecdysozoa</taxon>
        <taxon>Arthropoda</taxon>
        <taxon>Hexapoda</taxon>
        <taxon>Insecta</taxon>
        <taxon>Pterygota</taxon>
        <taxon>Neoptera</taxon>
        <taxon>Endopterygota</taxon>
        <taxon>Hymenoptera</taxon>
        <taxon>Apocrita</taxon>
        <taxon>Aculeata</taxon>
        <taxon>Formicoidea</taxon>
        <taxon>Formicidae</taxon>
        <taxon>Formicinae</taxon>
        <taxon>Lasius</taxon>
        <taxon>Lasius</taxon>
    </lineage>
</organism>
<name>A0AAV2NXS0_9HYME</name>
<keyword evidence="7" id="KW-1185">Reference proteome</keyword>
<dbReference type="PROSITE" id="PS50600">
    <property type="entry name" value="ULP_PROTEASE"/>
    <property type="match status" value="1"/>
</dbReference>
<dbReference type="InterPro" id="IPR044613">
    <property type="entry name" value="Nep1/2-like"/>
</dbReference>
<dbReference type="InterPro" id="IPR038765">
    <property type="entry name" value="Papain-like_cys_pep_sf"/>
</dbReference>
<evidence type="ECO:0000313" key="6">
    <source>
        <dbReference type="EMBL" id="CAL1684386.1"/>
    </source>
</evidence>
<dbReference type="EMBL" id="OZ034828">
    <property type="protein sequence ID" value="CAL1684386.1"/>
    <property type="molecule type" value="Genomic_DNA"/>
</dbReference>
<dbReference type="Proteomes" id="UP001497644">
    <property type="component" value="Chromosome 5"/>
</dbReference>
<evidence type="ECO:0000256" key="4">
    <source>
        <dbReference type="ARBA" id="ARBA00022807"/>
    </source>
</evidence>
<evidence type="ECO:0000259" key="5">
    <source>
        <dbReference type="PROSITE" id="PS50600"/>
    </source>
</evidence>